<gene>
    <name evidence="11" type="ORF">LSG31_09000</name>
</gene>
<dbReference type="Pfam" id="PF25198">
    <property type="entry name" value="Spore_GerAC_N"/>
    <property type="match status" value="1"/>
</dbReference>
<evidence type="ECO:0000256" key="8">
    <source>
        <dbReference type="SAM" id="Phobius"/>
    </source>
</evidence>
<sequence length="394" mass="44191">MNKSGYYFVKLSVFLFFVSICLSGCWHIIQPEDLATISLLGFDKQKDNYVITAQILNPGGIPSGAAKGSTAEKPVRILVARGKTIPEALHQANRYNPGHYFVGHLGAIVIGEDIVRGGMENLIDALTRSTEFMETADIYIARGLTAEQLLKKTANLTPYPAEALRKTAVYSSLHTWIRPIRLNQVLQTISFNSGTLVIPGIQTGDSENPSSQKGDAFRLKGMAVLSDWKLKGWMDGKAALGYMWIMEQIRHHGFSVSYHGGMIGVESLPNRTQIKVHVQGKQIKEIVIQIKDIFRISELKNLKLDPRQGYEETKVEMTETVNKEVKKMAKASVSKAQLFKADVFTLGERVRMEYPTLWKQLSGKWDEKVFPDIPIRVEVDTTIRDTGETYQTLQ</sequence>
<feature type="domain" description="Spore germination GerAC-like C-terminal" evidence="9">
    <location>
        <begin position="220"/>
        <end position="387"/>
    </location>
</feature>
<keyword evidence="4" id="KW-0732">Signal</keyword>
<dbReference type="RefSeq" id="WP_347438956.1">
    <property type="nucleotide sequence ID" value="NZ_CP089291.1"/>
</dbReference>
<dbReference type="InterPro" id="IPR038501">
    <property type="entry name" value="Spore_GerAC_C_sf"/>
</dbReference>
<dbReference type="Pfam" id="PF05504">
    <property type="entry name" value="Spore_GerAC"/>
    <property type="match status" value="1"/>
</dbReference>
<dbReference type="Gene3D" id="3.30.300.210">
    <property type="entry name" value="Nutrient germinant receptor protein C, domain 3"/>
    <property type="match status" value="1"/>
</dbReference>
<keyword evidence="7" id="KW-0449">Lipoprotein</keyword>
<dbReference type="InterPro" id="IPR057336">
    <property type="entry name" value="GerAC_N"/>
</dbReference>
<evidence type="ECO:0000256" key="4">
    <source>
        <dbReference type="ARBA" id="ARBA00022729"/>
    </source>
</evidence>
<evidence type="ECO:0000256" key="6">
    <source>
        <dbReference type="ARBA" id="ARBA00023139"/>
    </source>
</evidence>
<dbReference type="InterPro" id="IPR046953">
    <property type="entry name" value="Spore_GerAC-like_C"/>
</dbReference>
<keyword evidence="5 8" id="KW-0472">Membrane</keyword>
<reference evidence="11" key="1">
    <citation type="submission" date="2021-12" db="EMBL/GenBank/DDBJ databases">
        <title>Alicyclobacillaceae gen. nov., sp. nov., isolated from chalcocite enrichment system.</title>
        <authorList>
            <person name="Jiang Z."/>
        </authorList>
    </citation>
    <scope>NUCLEOTIDE SEQUENCE</scope>
    <source>
        <strain evidence="11">MYW30-H2</strain>
    </source>
</reference>
<evidence type="ECO:0000256" key="3">
    <source>
        <dbReference type="ARBA" id="ARBA00022544"/>
    </source>
</evidence>
<keyword evidence="3" id="KW-0309">Germination</keyword>
<organism evidence="11 12">
    <name type="scientific">Fodinisporobacter ferrooxydans</name>
    <dbReference type="NCBI Taxonomy" id="2901836"/>
    <lineage>
        <taxon>Bacteria</taxon>
        <taxon>Bacillati</taxon>
        <taxon>Bacillota</taxon>
        <taxon>Bacilli</taxon>
        <taxon>Bacillales</taxon>
        <taxon>Alicyclobacillaceae</taxon>
        <taxon>Fodinisporobacter</taxon>
    </lineage>
</organism>
<dbReference type="Proteomes" id="UP000830167">
    <property type="component" value="Chromosome"/>
</dbReference>
<dbReference type="PANTHER" id="PTHR35789:SF1">
    <property type="entry name" value="SPORE GERMINATION PROTEIN B3"/>
    <property type="match status" value="1"/>
</dbReference>
<accession>A0ABY4CP55</accession>
<dbReference type="EMBL" id="CP089291">
    <property type="protein sequence ID" value="UOF92278.1"/>
    <property type="molecule type" value="Genomic_DNA"/>
</dbReference>
<evidence type="ECO:0000259" key="10">
    <source>
        <dbReference type="Pfam" id="PF25198"/>
    </source>
</evidence>
<evidence type="ECO:0000256" key="1">
    <source>
        <dbReference type="ARBA" id="ARBA00004635"/>
    </source>
</evidence>
<keyword evidence="6" id="KW-0564">Palmitate</keyword>
<comment type="subcellular location">
    <subcellularLocation>
        <location evidence="1">Membrane</location>
        <topology evidence="1">Lipid-anchor</topology>
    </subcellularLocation>
</comment>
<keyword evidence="12" id="KW-1185">Reference proteome</keyword>
<keyword evidence="8" id="KW-1133">Transmembrane helix</keyword>
<protein>
    <submittedName>
        <fullName evidence="11">Ger(X)C family spore germination protein</fullName>
    </submittedName>
</protein>
<dbReference type="InterPro" id="IPR008844">
    <property type="entry name" value="Spore_GerAC-like"/>
</dbReference>
<evidence type="ECO:0000256" key="2">
    <source>
        <dbReference type="ARBA" id="ARBA00007886"/>
    </source>
</evidence>
<name>A0ABY4CP55_9BACL</name>
<evidence type="ECO:0000313" key="12">
    <source>
        <dbReference type="Proteomes" id="UP000830167"/>
    </source>
</evidence>
<evidence type="ECO:0000313" key="11">
    <source>
        <dbReference type="EMBL" id="UOF92278.1"/>
    </source>
</evidence>
<evidence type="ECO:0000256" key="5">
    <source>
        <dbReference type="ARBA" id="ARBA00023136"/>
    </source>
</evidence>
<dbReference type="PANTHER" id="PTHR35789">
    <property type="entry name" value="SPORE GERMINATION PROTEIN B3"/>
    <property type="match status" value="1"/>
</dbReference>
<feature type="domain" description="Spore germination protein N-terminal" evidence="10">
    <location>
        <begin position="32"/>
        <end position="202"/>
    </location>
</feature>
<keyword evidence="8" id="KW-0812">Transmembrane</keyword>
<evidence type="ECO:0000259" key="9">
    <source>
        <dbReference type="Pfam" id="PF05504"/>
    </source>
</evidence>
<feature type="transmembrane region" description="Helical" evidence="8">
    <location>
        <begin position="7"/>
        <end position="29"/>
    </location>
</feature>
<evidence type="ECO:0000256" key="7">
    <source>
        <dbReference type="ARBA" id="ARBA00023288"/>
    </source>
</evidence>
<dbReference type="NCBIfam" id="TIGR02887">
    <property type="entry name" value="spore_ger_x_C"/>
    <property type="match status" value="1"/>
</dbReference>
<proteinExistence type="inferred from homology"/>
<comment type="similarity">
    <text evidence="2">Belongs to the GerABKC lipoprotein family.</text>
</comment>